<dbReference type="InterPro" id="IPR022123">
    <property type="entry name" value="DUF3658"/>
</dbReference>
<keyword evidence="4" id="KW-1185">Reference proteome</keyword>
<comment type="caution">
    <text evidence="3">The sequence shown here is derived from an EMBL/GenBank/DDBJ whole genome shotgun (WGS) entry which is preliminary data.</text>
</comment>
<dbReference type="Pfam" id="PF08874">
    <property type="entry name" value="DUF1835"/>
    <property type="match status" value="1"/>
</dbReference>
<gene>
    <name evidence="3" type="ORF">ACFO3P_11140</name>
</gene>
<dbReference type="EMBL" id="JBHSFT010000015">
    <property type="protein sequence ID" value="MFC4662729.1"/>
    <property type="molecule type" value="Genomic_DNA"/>
</dbReference>
<accession>A0ABV9JYF0</accession>
<protein>
    <submittedName>
        <fullName evidence="3">DUF1835 domain-containing protein</fullName>
    </submittedName>
</protein>
<dbReference type="RefSeq" id="WP_289585389.1">
    <property type="nucleotide sequence ID" value="NZ_JBHSFT010000015.1"/>
</dbReference>
<evidence type="ECO:0000259" key="2">
    <source>
        <dbReference type="Pfam" id="PF12395"/>
    </source>
</evidence>
<feature type="domain" description="DUF1835" evidence="1">
    <location>
        <begin position="72"/>
        <end position="194"/>
    </location>
</feature>
<proteinExistence type="predicted"/>
<feature type="domain" description="DUF3658" evidence="2">
    <location>
        <begin position="231"/>
        <end position="341"/>
    </location>
</feature>
<reference evidence="4" key="1">
    <citation type="journal article" date="2019" name="Int. J. Syst. Evol. Microbiol.">
        <title>The Global Catalogue of Microorganisms (GCM) 10K type strain sequencing project: providing services to taxonomists for standard genome sequencing and annotation.</title>
        <authorList>
            <consortium name="The Broad Institute Genomics Platform"/>
            <consortium name="The Broad Institute Genome Sequencing Center for Infectious Disease"/>
            <person name="Wu L."/>
            <person name="Ma J."/>
        </authorList>
    </citation>
    <scope>NUCLEOTIDE SEQUENCE [LARGE SCALE GENOMIC DNA]</scope>
    <source>
        <strain evidence="4">CCUG 37257</strain>
    </source>
</reference>
<evidence type="ECO:0000313" key="4">
    <source>
        <dbReference type="Proteomes" id="UP001595988"/>
    </source>
</evidence>
<dbReference type="Proteomes" id="UP001595988">
    <property type="component" value="Unassembled WGS sequence"/>
</dbReference>
<evidence type="ECO:0000259" key="1">
    <source>
        <dbReference type="Pfam" id="PF08874"/>
    </source>
</evidence>
<dbReference type="InterPro" id="IPR014973">
    <property type="entry name" value="DUF1835"/>
</dbReference>
<name>A0ABV9JYF0_9BACI</name>
<dbReference type="Pfam" id="PF12395">
    <property type="entry name" value="DUF3658"/>
    <property type="match status" value="1"/>
</dbReference>
<organism evidence="3 4">
    <name type="scientific">Oceanobacillus aidingensis</name>
    <dbReference type="NCBI Taxonomy" id="645964"/>
    <lineage>
        <taxon>Bacteria</taxon>
        <taxon>Bacillati</taxon>
        <taxon>Bacillota</taxon>
        <taxon>Bacilli</taxon>
        <taxon>Bacillales</taxon>
        <taxon>Bacillaceae</taxon>
        <taxon>Oceanobacillus</taxon>
    </lineage>
</organism>
<sequence>MIDELKGTLNHAAEEEVRSLLFQTFFRIHMLEESDQYTEEQFVADLKKTYHDFLSVKRDQTKIKNSTNDKVVHILFDDSAAGSLKWVLKEMGLQDEEMVISFSDAFSIGPIWQLHDQAGLDYREEWLKNHLILDDDCLDEYRHHFNRTLSMISAIPETASIIIWTGENAHEQTALSYVLYLLRDKRNDITAINTTKQYKKQFNIPEKDNYPLHTGEIMSEKLQLIYQNSSKTPALSKEQREKFEQKWQALAATQEALRIWENRDIKSVDESYYDDVIINKAKMLHQEQKNTEFILSARLIGEVIGYLDQYISDVFVEYSVRRLILKGVFEIKGVPKAMRFYSVKLK</sequence>
<evidence type="ECO:0000313" key="3">
    <source>
        <dbReference type="EMBL" id="MFC4662729.1"/>
    </source>
</evidence>